<evidence type="ECO:0000313" key="2">
    <source>
        <dbReference type="Proteomes" id="UP000038055"/>
    </source>
</evidence>
<keyword evidence="2" id="KW-1185">Reference proteome</keyword>
<dbReference type="RefSeq" id="WP_041992743.1">
    <property type="nucleotide sequence ID" value="NZ_CDOD01000027.1"/>
</dbReference>
<gene>
    <name evidence="1" type="ORF">CCYN2B_330032</name>
</gene>
<dbReference type="AlphaFoldDB" id="A0A0B7HBY2"/>
<name>A0A0B7HBY2_9FLAO</name>
<protein>
    <recommendedName>
        <fullName evidence="3">Lipoprotein</fullName>
    </recommendedName>
</protein>
<proteinExistence type="predicted"/>
<organism evidence="1 2">
    <name type="scientific">Capnocytophaga cynodegmi</name>
    <dbReference type="NCBI Taxonomy" id="28189"/>
    <lineage>
        <taxon>Bacteria</taxon>
        <taxon>Pseudomonadati</taxon>
        <taxon>Bacteroidota</taxon>
        <taxon>Flavobacteriia</taxon>
        <taxon>Flavobacteriales</taxon>
        <taxon>Flavobacteriaceae</taxon>
        <taxon>Capnocytophaga</taxon>
    </lineage>
</organism>
<reference evidence="2" key="1">
    <citation type="submission" date="2015-01" db="EMBL/GenBank/DDBJ databases">
        <authorList>
            <person name="MANFREDI Pablo"/>
        </authorList>
    </citation>
    <scope>NUCLEOTIDE SEQUENCE [LARGE SCALE GENOMIC DNA]</scope>
    <source>
        <strain evidence="2">Ccyn2B</strain>
    </source>
</reference>
<sequence>MKSYIGIVCFCICFTFVSCEQKDKILKFSDNPVELFFKDSIPINQLLNVEQMQVTNNSNLVIRNSATDTIFSVYDLQDLKHIGNIGYKGSGPNDFLIPLIIHAESDSLFVFDFAKDGFSCIINKKSSQLWKGLLIKETPLSMLLTKNKIVLDTKDGGRLRLVTYDTSIGELNELFSFEEINNLNIPINLKTGYWTKLPKKDIFVYAYQYIPRIDIISSSGKLLKTILYENQAFPSSNDNVDYGKTMVYNFKVLASSEHFFIYRINEEGGKIMDKDIKTFIDKYSLEGDLIETYQLNTFFKDFVIWNDLLVGVKYPEQDCFMIYEFPKK</sequence>
<evidence type="ECO:0000313" key="1">
    <source>
        <dbReference type="EMBL" id="CEN36805.1"/>
    </source>
</evidence>
<accession>A0A0B7HBY2</accession>
<dbReference type="EMBL" id="CDOD01000027">
    <property type="protein sequence ID" value="CEN36805.1"/>
    <property type="molecule type" value="Genomic_DNA"/>
</dbReference>
<dbReference type="PROSITE" id="PS51257">
    <property type="entry name" value="PROKAR_LIPOPROTEIN"/>
    <property type="match status" value="1"/>
</dbReference>
<evidence type="ECO:0008006" key="3">
    <source>
        <dbReference type="Google" id="ProtNLM"/>
    </source>
</evidence>
<dbReference type="Proteomes" id="UP000038055">
    <property type="component" value="Unassembled WGS sequence"/>
</dbReference>